<gene>
    <name evidence="2" type="ORF">PCOR1329_LOCUS64189</name>
</gene>
<reference evidence="2" key="1">
    <citation type="submission" date="2023-10" db="EMBL/GenBank/DDBJ databases">
        <authorList>
            <person name="Chen Y."/>
            <person name="Shah S."/>
            <person name="Dougan E. K."/>
            <person name="Thang M."/>
            <person name="Chan C."/>
        </authorList>
    </citation>
    <scope>NUCLEOTIDE SEQUENCE [LARGE SCALE GENOMIC DNA]</scope>
</reference>
<dbReference type="EMBL" id="CAUYUJ010018171">
    <property type="protein sequence ID" value="CAK0881278.1"/>
    <property type="molecule type" value="Genomic_DNA"/>
</dbReference>
<dbReference type="Proteomes" id="UP001189429">
    <property type="component" value="Unassembled WGS sequence"/>
</dbReference>
<evidence type="ECO:0000256" key="1">
    <source>
        <dbReference type="SAM" id="MobiDB-lite"/>
    </source>
</evidence>
<keyword evidence="3" id="KW-1185">Reference proteome</keyword>
<protein>
    <submittedName>
        <fullName evidence="2">Uncharacterized protein</fullName>
    </submittedName>
</protein>
<evidence type="ECO:0000313" key="2">
    <source>
        <dbReference type="EMBL" id="CAK0881278.1"/>
    </source>
</evidence>
<comment type="caution">
    <text evidence="2">The sequence shown here is derived from an EMBL/GenBank/DDBJ whole genome shotgun (WGS) entry which is preliminary data.</text>
</comment>
<name>A0ABN9W6L6_9DINO</name>
<feature type="compositionally biased region" description="Low complexity" evidence="1">
    <location>
        <begin position="109"/>
        <end position="122"/>
    </location>
</feature>
<feature type="compositionally biased region" description="Polar residues" evidence="1">
    <location>
        <begin position="141"/>
        <end position="160"/>
    </location>
</feature>
<accession>A0ABN9W6L6</accession>
<organism evidence="2 3">
    <name type="scientific">Prorocentrum cordatum</name>
    <dbReference type="NCBI Taxonomy" id="2364126"/>
    <lineage>
        <taxon>Eukaryota</taxon>
        <taxon>Sar</taxon>
        <taxon>Alveolata</taxon>
        <taxon>Dinophyceae</taxon>
        <taxon>Prorocentrales</taxon>
        <taxon>Prorocentraceae</taxon>
        <taxon>Prorocentrum</taxon>
    </lineage>
</organism>
<sequence>MAYISFDFCPRSHDAVFFNAHAGTGCKFCKQHAIANAVGYNPRSTFAIVRSRIHSSARPGILRTHSDVRLVSMEDSGTWARNVQGMSYDGVVFRGDRITDGGDEFDFETGTNNTNHTDMNNQTDDDNDNPPQPERLGPQAATPTSPRYDSSQLSCHSPDG</sequence>
<proteinExistence type="predicted"/>
<evidence type="ECO:0000313" key="3">
    <source>
        <dbReference type="Proteomes" id="UP001189429"/>
    </source>
</evidence>
<feature type="region of interest" description="Disordered" evidence="1">
    <location>
        <begin position="103"/>
        <end position="160"/>
    </location>
</feature>